<evidence type="ECO:0000256" key="1">
    <source>
        <dbReference type="SAM" id="MobiDB-lite"/>
    </source>
</evidence>
<organism evidence="2 3">
    <name type="scientific">Stappia indica</name>
    <dbReference type="NCBI Taxonomy" id="538381"/>
    <lineage>
        <taxon>Bacteria</taxon>
        <taxon>Pseudomonadati</taxon>
        <taxon>Pseudomonadota</taxon>
        <taxon>Alphaproteobacteria</taxon>
        <taxon>Hyphomicrobiales</taxon>
        <taxon>Stappiaceae</taxon>
        <taxon>Stappia</taxon>
    </lineage>
</organism>
<evidence type="ECO:0008006" key="4">
    <source>
        <dbReference type="Google" id="ProtNLM"/>
    </source>
</evidence>
<dbReference type="KEGG" id="siw:GH266_18785"/>
<dbReference type="Proteomes" id="UP000435648">
    <property type="component" value="Chromosome"/>
</dbReference>
<feature type="region of interest" description="Disordered" evidence="1">
    <location>
        <begin position="100"/>
        <end position="131"/>
    </location>
</feature>
<dbReference type="AlphaFoldDB" id="A0A857CBV3"/>
<evidence type="ECO:0000313" key="2">
    <source>
        <dbReference type="EMBL" id="QGZ36348.1"/>
    </source>
</evidence>
<dbReference type="EMBL" id="CP046908">
    <property type="protein sequence ID" value="QGZ36348.1"/>
    <property type="molecule type" value="Genomic_DNA"/>
</dbReference>
<evidence type="ECO:0000313" key="3">
    <source>
        <dbReference type="Proteomes" id="UP000435648"/>
    </source>
</evidence>
<name>A0A857CBV3_9HYPH</name>
<dbReference type="RefSeq" id="WP_158195186.1">
    <property type="nucleotide sequence ID" value="NZ_CP046908.1"/>
</dbReference>
<protein>
    <recommendedName>
        <fullName evidence="4">DUF2946 domain-containing protein</fullName>
    </recommendedName>
</protein>
<reference evidence="2 3" key="1">
    <citation type="submission" date="2019-12" db="EMBL/GenBank/DDBJ databases">
        <title>The genome of Stappia indica PHM037.</title>
        <authorList>
            <person name="Kacar D."/>
            <person name="Galan B."/>
            <person name="Canedo L."/>
            <person name="Rodriguez P."/>
            <person name="de la Calle F."/>
            <person name="Garcia J.L."/>
        </authorList>
    </citation>
    <scope>NUCLEOTIDE SEQUENCE [LARGE SCALE GENOMIC DNA]</scope>
    <source>
        <strain evidence="2 3">PHM037</strain>
    </source>
</reference>
<gene>
    <name evidence="2" type="ORF">GH266_18785</name>
</gene>
<sequence>MLGVLRREALPLVLACALALMLQLAAMPLTLAKAGGEGSEALSVLCLGSADADAETQPVSQSSHHVPGFCPCGPVCAHSGSLLSVTMPSVAETAHASYVSRLQPLRPGSEPARAGRAHRSGAIRGPPPART</sequence>
<accession>A0A857CBV3</accession>
<proteinExistence type="predicted"/>